<dbReference type="InterPro" id="IPR020843">
    <property type="entry name" value="ER"/>
</dbReference>
<evidence type="ECO:0000313" key="5">
    <source>
        <dbReference type="Proteomes" id="UP000594688"/>
    </source>
</evidence>
<dbReference type="Gene3D" id="3.90.180.10">
    <property type="entry name" value="Medium-chain alcohol dehydrogenases, catalytic domain"/>
    <property type="match status" value="1"/>
</dbReference>
<gene>
    <name evidence="4" type="ORF">G3M70_17110</name>
</gene>
<evidence type="ECO:0000313" key="4">
    <source>
        <dbReference type="EMBL" id="QPJ63500.1"/>
    </source>
</evidence>
<proteinExistence type="predicted"/>
<dbReference type="PANTHER" id="PTHR44154">
    <property type="entry name" value="QUINONE OXIDOREDUCTASE"/>
    <property type="match status" value="1"/>
</dbReference>
<dbReference type="InterPro" id="IPR013154">
    <property type="entry name" value="ADH-like_N"/>
</dbReference>
<dbReference type="InterPro" id="IPR011032">
    <property type="entry name" value="GroES-like_sf"/>
</dbReference>
<dbReference type="InterPro" id="IPR013149">
    <property type="entry name" value="ADH-like_C"/>
</dbReference>
<reference evidence="4 5" key="1">
    <citation type="submission" date="2020-02" db="EMBL/GenBank/DDBJ databases">
        <title>Genomic and physiological characterization of two novel Nitrospinaceae genera.</title>
        <authorList>
            <person name="Mueller A.J."/>
            <person name="Jung M.-Y."/>
            <person name="Strachan C.R."/>
            <person name="Herbold C.W."/>
            <person name="Kirkegaard R.H."/>
            <person name="Daims H."/>
        </authorList>
    </citation>
    <scope>NUCLEOTIDE SEQUENCE [LARGE SCALE GENOMIC DNA]</scope>
    <source>
        <strain evidence="4">EB</strain>
    </source>
</reference>
<dbReference type="Proteomes" id="UP000594688">
    <property type="component" value="Chromosome"/>
</dbReference>
<dbReference type="InterPro" id="IPR051603">
    <property type="entry name" value="Zinc-ADH_QOR/CCCR"/>
</dbReference>
<name>A0A7T0G1E4_9BACT</name>
<dbReference type="SUPFAM" id="SSF50129">
    <property type="entry name" value="GroES-like"/>
    <property type="match status" value="1"/>
</dbReference>
<accession>A0A7T0G1E4</accession>
<keyword evidence="1" id="KW-0521">NADP</keyword>
<dbReference type="Pfam" id="PF00107">
    <property type="entry name" value="ADH_zinc_N"/>
    <property type="match status" value="1"/>
</dbReference>
<dbReference type="InterPro" id="IPR036291">
    <property type="entry name" value="NAD(P)-bd_dom_sf"/>
</dbReference>
<dbReference type="SUPFAM" id="SSF51735">
    <property type="entry name" value="NAD(P)-binding Rossmann-fold domains"/>
    <property type="match status" value="1"/>
</dbReference>
<evidence type="ECO:0000256" key="1">
    <source>
        <dbReference type="ARBA" id="ARBA00022857"/>
    </source>
</evidence>
<sequence length="329" mass="35169">MKSIIVTGTGSAESFQTVETPTPLPEEKQVLIDLKATGLNWSEVMIRRGDWAVSLDEGMVLGAEGAGIVEGVGGSVLSTRPGDRVAVFDIDSYLQAGQGTYASHILVDESKVLKIPAHLDFAQAASLPMALLTAYDAMVCHSPLPETGNIVVTACTGAVGIAAMQLARMKGLRVVGTTRDENKVDQVRALGCEVVVGKDPKEICEKVSSCLGDEGVNYVFDPVQGPLAESLLELMAMDGTYVVYGNLMGSGFSLSPTFLFQQTRVHGYVVLKNLADPEAMQEVWSEIYPLIEEKLIEVPVAKTIPFPDAGAAQATMEAHQHFGKIVMIQ</sequence>
<evidence type="ECO:0000256" key="2">
    <source>
        <dbReference type="SAM" id="MobiDB-lite"/>
    </source>
</evidence>
<feature type="domain" description="Enoyl reductase (ER)" evidence="3">
    <location>
        <begin position="10"/>
        <end position="327"/>
    </location>
</feature>
<dbReference type="KEGG" id="nli:G3M70_17110"/>
<dbReference type="AlphaFoldDB" id="A0A7T0G1E4"/>
<dbReference type="Pfam" id="PF08240">
    <property type="entry name" value="ADH_N"/>
    <property type="match status" value="1"/>
</dbReference>
<dbReference type="Gene3D" id="3.40.50.720">
    <property type="entry name" value="NAD(P)-binding Rossmann-like Domain"/>
    <property type="match status" value="1"/>
</dbReference>
<protein>
    <submittedName>
        <fullName evidence="4">Zinc-binding alcohol dehydrogenase family protein</fullName>
    </submittedName>
</protein>
<feature type="region of interest" description="Disordered" evidence="2">
    <location>
        <begin position="1"/>
        <end position="20"/>
    </location>
</feature>
<dbReference type="EMBL" id="CP048685">
    <property type="protein sequence ID" value="QPJ63500.1"/>
    <property type="molecule type" value="Genomic_DNA"/>
</dbReference>
<dbReference type="GO" id="GO:0016491">
    <property type="term" value="F:oxidoreductase activity"/>
    <property type="evidence" value="ECO:0007669"/>
    <property type="project" value="InterPro"/>
</dbReference>
<dbReference type="PANTHER" id="PTHR44154:SF1">
    <property type="entry name" value="QUINONE OXIDOREDUCTASE"/>
    <property type="match status" value="1"/>
</dbReference>
<organism evidence="4 5">
    <name type="scientific">Candidatus Nitronauta litoralis</name>
    <dbReference type="NCBI Taxonomy" id="2705533"/>
    <lineage>
        <taxon>Bacteria</taxon>
        <taxon>Pseudomonadati</taxon>
        <taxon>Nitrospinota/Tectimicrobiota group</taxon>
        <taxon>Nitrospinota</taxon>
        <taxon>Nitrospinia</taxon>
        <taxon>Nitrospinales</taxon>
        <taxon>Nitrospinaceae</taxon>
        <taxon>Candidatus Nitronauta</taxon>
    </lineage>
</organism>
<evidence type="ECO:0000259" key="3">
    <source>
        <dbReference type="SMART" id="SM00829"/>
    </source>
</evidence>
<dbReference type="SMART" id="SM00829">
    <property type="entry name" value="PKS_ER"/>
    <property type="match status" value="1"/>
</dbReference>